<proteinExistence type="predicted"/>
<dbReference type="EMBL" id="BTSX01000002">
    <property type="protein sequence ID" value="GMS85058.1"/>
    <property type="molecule type" value="Genomic_DNA"/>
</dbReference>
<name>A0AAV5SSH6_9BILA</name>
<feature type="non-terminal residue" evidence="1">
    <location>
        <position position="1"/>
    </location>
</feature>
<keyword evidence="2" id="KW-1185">Reference proteome</keyword>
<evidence type="ECO:0000313" key="2">
    <source>
        <dbReference type="Proteomes" id="UP001432027"/>
    </source>
</evidence>
<reference evidence="1" key="1">
    <citation type="submission" date="2023-10" db="EMBL/GenBank/DDBJ databases">
        <title>Genome assembly of Pristionchus species.</title>
        <authorList>
            <person name="Yoshida K."/>
            <person name="Sommer R.J."/>
        </authorList>
    </citation>
    <scope>NUCLEOTIDE SEQUENCE</scope>
    <source>
        <strain evidence="1">RS0144</strain>
    </source>
</reference>
<sequence>YDTCKIQSFMYHIRYHHKKSMGTANLFFICECGNESQSVFHQQHASFNIGSFTTIIRKDPSNLQQQGVKCTKCEVRHSLFSQYI</sequence>
<accession>A0AAV5SSH6</accession>
<evidence type="ECO:0000313" key="1">
    <source>
        <dbReference type="EMBL" id="GMS85058.1"/>
    </source>
</evidence>
<feature type="non-terminal residue" evidence="1">
    <location>
        <position position="84"/>
    </location>
</feature>
<dbReference type="Proteomes" id="UP001432027">
    <property type="component" value="Unassembled WGS sequence"/>
</dbReference>
<comment type="caution">
    <text evidence="1">The sequence shown here is derived from an EMBL/GenBank/DDBJ whole genome shotgun (WGS) entry which is preliminary data.</text>
</comment>
<organism evidence="1 2">
    <name type="scientific">Pristionchus entomophagus</name>
    <dbReference type="NCBI Taxonomy" id="358040"/>
    <lineage>
        <taxon>Eukaryota</taxon>
        <taxon>Metazoa</taxon>
        <taxon>Ecdysozoa</taxon>
        <taxon>Nematoda</taxon>
        <taxon>Chromadorea</taxon>
        <taxon>Rhabditida</taxon>
        <taxon>Rhabditina</taxon>
        <taxon>Diplogasteromorpha</taxon>
        <taxon>Diplogasteroidea</taxon>
        <taxon>Neodiplogasteridae</taxon>
        <taxon>Pristionchus</taxon>
    </lineage>
</organism>
<gene>
    <name evidence="1" type="ORF">PENTCL1PPCAC_7233</name>
</gene>
<dbReference type="AlphaFoldDB" id="A0AAV5SSH6"/>
<protein>
    <submittedName>
        <fullName evidence="1">Uncharacterized protein</fullName>
    </submittedName>
</protein>